<dbReference type="EMBL" id="VOQF01000008">
    <property type="protein sequence ID" value="TXC89875.1"/>
    <property type="molecule type" value="Genomic_DNA"/>
</dbReference>
<dbReference type="Proteomes" id="UP000321363">
    <property type="component" value="Unassembled WGS sequence"/>
</dbReference>
<keyword evidence="1" id="KW-1133">Transmembrane helix</keyword>
<organism evidence="2 3">
    <name type="scientific">Metabacillus litoralis</name>
    <dbReference type="NCBI Taxonomy" id="152268"/>
    <lineage>
        <taxon>Bacteria</taxon>
        <taxon>Bacillati</taxon>
        <taxon>Bacillota</taxon>
        <taxon>Bacilli</taxon>
        <taxon>Bacillales</taxon>
        <taxon>Bacillaceae</taxon>
        <taxon>Metabacillus</taxon>
    </lineage>
</organism>
<sequence>MTSQELQQNKKNKPQKAYQNFKKQQQQNVVKAGAGQSYSYKTFFIIFLSISFSMTIALFPLVMAIESFFSPSEPFDVTLFIIGLLLEAISITIIIHYTKKNSRKHDSLLEGVVLKRAFNNKGIVKEEDFHVPPLSRWRSNRTIKKFLRNGTMEIKENNEGDTIYFIPHVISVREKQGAKSVFDFE</sequence>
<comment type="caution">
    <text evidence="2">The sequence shown here is derived from an EMBL/GenBank/DDBJ whole genome shotgun (WGS) entry which is preliminary data.</text>
</comment>
<keyword evidence="1" id="KW-0472">Membrane</keyword>
<protein>
    <submittedName>
        <fullName evidence="2">Uncharacterized protein</fullName>
    </submittedName>
</protein>
<gene>
    <name evidence="2" type="ORF">FS935_16095</name>
</gene>
<evidence type="ECO:0000256" key="1">
    <source>
        <dbReference type="SAM" id="Phobius"/>
    </source>
</evidence>
<dbReference type="RefSeq" id="WP_146949673.1">
    <property type="nucleotide sequence ID" value="NZ_VOQF01000008.1"/>
</dbReference>
<accession>A0A5C6VZ06</accession>
<reference evidence="2 3" key="1">
    <citation type="journal article" date="2005" name="Int. J. Syst. Evol. Microbiol.">
        <title>Bacillus litoralis sp. nov., isolated from a tidal flat of the Yellow Sea in Korea.</title>
        <authorList>
            <person name="Yoon J.H."/>
            <person name="Oh T.K."/>
        </authorList>
    </citation>
    <scope>NUCLEOTIDE SEQUENCE [LARGE SCALE GENOMIC DNA]</scope>
    <source>
        <strain evidence="2 3">SW-211</strain>
    </source>
</reference>
<keyword evidence="3" id="KW-1185">Reference proteome</keyword>
<feature type="transmembrane region" description="Helical" evidence="1">
    <location>
        <begin position="77"/>
        <end position="97"/>
    </location>
</feature>
<proteinExistence type="predicted"/>
<evidence type="ECO:0000313" key="3">
    <source>
        <dbReference type="Proteomes" id="UP000321363"/>
    </source>
</evidence>
<name>A0A5C6VZ06_9BACI</name>
<dbReference type="AlphaFoldDB" id="A0A5C6VZ06"/>
<keyword evidence="1" id="KW-0812">Transmembrane</keyword>
<evidence type="ECO:0000313" key="2">
    <source>
        <dbReference type="EMBL" id="TXC89875.1"/>
    </source>
</evidence>
<feature type="transmembrane region" description="Helical" evidence="1">
    <location>
        <begin position="43"/>
        <end position="65"/>
    </location>
</feature>